<gene>
    <name evidence="2" type="ORF">OUZ56_021335</name>
</gene>
<proteinExistence type="predicted"/>
<protein>
    <submittedName>
        <fullName evidence="2">Uncharacterized protein</fullName>
    </submittedName>
</protein>
<name>A0ABQ9ZIH9_9CRUS</name>
<feature type="compositionally biased region" description="Basic and acidic residues" evidence="1">
    <location>
        <begin position="195"/>
        <end position="207"/>
    </location>
</feature>
<sequence length="207" mass="23809">MCSPYSTLSRLRTNMANGAFPLEAIQEEEPEEELEEWQTTNDPAELKHYHTQAKRIHTKSLNQACLAVRMLEDVGTVHVYRVGLVRGYDIVEKIHSHFVEVCKFDGEELDRETSWGIDISIKHSKALADVANYIDSHQDHARSVVGSSRISTLNRSSASSTRRKLQEAERLENEMQLKIQQERAEALQQAEEDERMQQFEIARKAEE</sequence>
<dbReference type="Proteomes" id="UP001234178">
    <property type="component" value="Unassembled WGS sequence"/>
</dbReference>
<evidence type="ECO:0000313" key="2">
    <source>
        <dbReference type="EMBL" id="KAK4012234.1"/>
    </source>
</evidence>
<accession>A0ABQ9ZIH9</accession>
<reference evidence="2 3" key="1">
    <citation type="journal article" date="2023" name="Nucleic Acids Res.">
        <title>The hologenome of Daphnia magna reveals possible DNA methylation and microbiome-mediated evolution of the host genome.</title>
        <authorList>
            <person name="Chaturvedi A."/>
            <person name="Li X."/>
            <person name="Dhandapani V."/>
            <person name="Marshall H."/>
            <person name="Kissane S."/>
            <person name="Cuenca-Cambronero M."/>
            <person name="Asole G."/>
            <person name="Calvet F."/>
            <person name="Ruiz-Romero M."/>
            <person name="Marangio P."/>
            <person name="Guigo R."/>
            <person name="Rago D."/>
            <person name="Mirbahai L."/>
            <person name="Eastwood N."/>
            <person name="Colbourne J.K."/>
            <person name="Zhou J."/>
            <person name="Mallon E."/>
            <person name="Orsini L."/>
        </authorList>
    </citation>
    <scope>NUCLEOTIDE SEQUENCE [LARGE SCALE GENOMIC DNA]</scope>
    <source>
        <strain evidence="2">LRV0_1</strain>
    </source>
</reference>
<evidence type="ECO:0000313" key="3">
    <source>
        <dbReference type="Proteomes" id="UP001234178"/>
    </source>
</evidence>
<organism evidence="2 3">
    <name type="scientific">Daphnia magna</name>
    <dbReference type="NCBI Taxonomy" id="35525"/>
    <lineage>
        <taxon>Eukaryota</taxon>
        <taxon>Metazoa</taxon>
        <taxon>Ecdysozoa</taxon>
        <taxon>Arthropoda</taxon>
        <taxon>Crustacea</taxon>
        <taxon>Branchiopoda</taxon>
        <taxon>Diplostraca</taxon>
        <taxon>Cladocera</taxon>
        <taxon>Anomopoda</taxon>
        <taxon>Daphniidae</taxon>
        <taxon>Daphnia</taxon>
    </lineage>
</organism>
<evidence type="ECO:0000256" key="1">
    <source>
        <dbReference type="SAM" id="MobiDB-lite"/>
    </source>
</evidence>
<comment type="caution">
    <text evidence="2">The sequence shown here is derived from an EMBL/GenBank/DDBJ whole genome shotgun (WGS) entry which is preliminary data.</text>
</comment>
<dbReference type="EMBL" id="JAOYFB010000003">
    <property type="protein sequence ID" value="KAK4012234.1"/>
    <property type="molecule type" value="Genomic_DNA"/>
</dbReference>
<feature type="region of interest" description="Disordered" evidence="1">
    <location>
        <begin position="182"/>
        <end position="207"/>
    </location>
</feature>
<keyword evidence="3" id="KW-1185">Reference proteome</keyword>